<name>A0A9W6YAI5_9STRA</name>
<accession>A0A9W6YAI5</accession>
<evidence type="ECO:0000313" key="2">
    <source>
        <dbReference type="Proteomes" id="UP001165121"/>
    </source>
</evidence>
<dbReference type="EMBL" id="BSXT01004656">
    <property type="protein sequence ID" value="GMF58419.1"/>
    <property type="molecule type" value="Genomic_DNA"/>
</dbReference>
<dbReference type="AlphaFoldDB" id="A0A9W6YAI5"/>
<keyword evidence="2" id="KW-1185">Reference proteome</keyword>
<dbReference type="Proteomes" id="UP001165121">
    <property type="component" value="Unassembled WGS sequence"/>
</dbReference>
<dbReference type="OrthoDB" id="128269at2759"/>
<organism evidence="1 2">
    <name type="scientific">Phytophthora fragariaefolia</name>
    <dbReference type="NCBI Taxonomy" id="1490495"/>
    <lineage>
        <taxon>Eukaryota</taxon>
        <taxon>Sar</taxon>
        <taxon>Stramenopiles</taxon>
        <taxon>Oomycota</taxon>
        <taxon>Peronosporomycetes</taxon>
        <taxon>Peronosporales</taxon>
        <taxon>Peronosporaceae</taxon>
        <taxon>Phytophthora</taxon>
    </lineage>
</organism>
<gene>
    <name evidence="1" type="ORF">Pfra01_002508000</name>
</gene>
<proteinExistence type="predicted"/>
<comment type="caution">
    <text evidence="1">The sequence shown here is derived from an EMBL/GenBank/DDBJ whole genome shotgun (WGS) entry which is preliminary data.</text>
</comment>
<protein>
    <submittedName>
        <fullName evidence="1">Unnamed protein product</fullName>
    </submittedName>
</protein>
<evidence type="ECO:0000313" key="1">
    <source>
        <dbReference type="EMBL" id="GMF58419.1"/>
    </source>
</evidence>
<sequence>MTSVGTMFLSEVEDFLDACDLTSLTSVRKLNDGHRSAESPSSGVTLCPKPKNTIHYPPEWLQGNSFDTEFYKSSARMFNAIYAQADEVFDTLGLDSTNTRWGSSTQKRQGENGQIFYQYMYKRKVPFGFNLTCNELVCTVSHWQWMASRSTTEKEIPKQL</sequence>
<reference evidence="1" key="1">
    <citation type="submission" date="2023-04" db="EMBL/GenBank/DDBJ databases">
        <title>Phytophthora fragariaefolia NBRC 109709.</title>
        <authorList>
            <person name="Ichikawa N."/>
            <person name="Sato H."/>
            <person name="Tonouchi N."/>
        </authorList>
    </citation>
    <scope>NUCLEOTIDE SEQUENCE</scope>
    <source>
        <strain evidence="1">NBRC 109709</strain>
    </source>
</reference>